<dbReference type="EMBL" id="SJOI01000001">
    <property type="protein sequence ID" value="TCL06815.1"/>
    <property type="molecule type" value="Genomic_DNA"/>
</dbReference>
<organism evidence="1 2">
    <name type="scientific">Sodalis ligni</name>
    <dbReference type="NCBI Taxonomy" id="2697027"/>
    <lineage>
        <taxon>Bacteria</taxon>
        <taxon>Pseudomonadati</taxon>
        <taxon>Pseudomonadota</taxon>
        <taxon>Gammaproteobacteria</taxon>
        <taxon>Enterobacterales</taxon>
        <taxon>Bruguierivoracaceae</taxon>
        <taxon>Sodalis</taxon>
    </lineage>
</organism>
<dbReference type="RefSeq" id="WP_132926517.1">
    <property type="nucleotide sequence ID" value="NZ_SJOI01000001.1"/>
</dbReference>
<evidence type="ECO:0000313" key="2">
    <source>
        <dbReference type="Proteomes" id="UP000294555"/>
    </source>
</evidence>
<comment type="caution">
    <text evidence="1">The sequence shown here is derived from an EMBL/GenBank/DDBJ whole genome shotgun (WGS) entry which is preliminary data.</text>
</comment>
<name>A0A4R1NGI8_9GAMM</name>
<protein>
    <submittedName>
        <fullName evidence="1">Uncharacterized protein</fullName>
    </submittedName>
</protein>
<keyword evidence="2" id="KW-1185">Reference proteome</keyword>
<sequence length="64" mass="7166">MKIYAIIKDALVINTIIIDPNNDDWVLPDSHIAIDVTGKNIGVGFNYDKDTKIFTNPAIARHEN</sequence>
<proteinExistence type="predicted"/>
<reference evidence="1 2" key="1">
    <citation type="submission" date="2019-02" db="EMBL/GenBank/DDBJ databases">
        <title>Investigation of anaerobic lignin degradation for improved lignocellulosic biofuels.</title>
        <authorList>
            <person name="Deangelis K."/>
        </authorList>
    </citation>
    <scope>NUCLEOTIDE SEQUENCE [LARGE SCALE GENOMIC DNA]</scope>
    <source>
        <strain evidence="1 2">159R</strain>
    </source>
</reference>
<gene>
    <name evidence="1" type="ORF">EZJ58_5109</name>
</gene>
<accession>A0A4R1NGI8</accession>
<evidence type="ECO:0000313" key="1">
    <source>
        <dbReference type="EMBL" id="TCL06815.1"/>
    </source>
</evidence>
<dbReference type="AlphaFoldDB" id="A0A4R1NGI8"/>
<dbReference type="Proteomes" id="UP000294555">
    <property type="component" value="Unassembled WGS sequence"/>
</dbReference>